<protein>
    <submittedName>
        <fullName evidence="2">Zinc-binding dehydrogenase</fullName>
    </submittedName>
</protein>
<dbReference type="PROSITE" id="PS01162">
    <property type="entry name" value="QOR_ZETA_CRYSTAL"/>
    <property type="match status" value="1"/>
</dbReference>
<evidence type="ECO:0000313" key="3">
    <source>
        <dbReference type="Proteomes" id="UP000326779"/>
    </source>
</evidence>
<dbReference type="Pfam" id="PF13602">
    <property type="entry name" value="ADH_zinc_N_2"/>
    <property type="match status" value="1"/>
</dbReference>
<dbReference type="Pfam" id="PF08240">
    <property type="entry name" value="ADH_N"/>
    <property type="match status" value="1"/>
</dbReference>
<sequence>MPHTMQAMLINHYGQKQLDRVLVPIPTPGPSDVLVAIHAASINPIDFKTRDGAVRMLLKYQMPLILGSDFAGEIVQVGSRVTRFKIGDAVYGRPRKSRIGTFAEYLAVDQADIAQMPQNLSYPEAAALPLVGLTTYQAFHDMLQLQPNQKILIQAGSGGIGTFAIQLAKLMGAYAATTTSGTNRALVTDLGADQVIDYHQENFTDVLHDYDAVYDTLGGDNLLQAFKIVKPGGAVVSLSGLPDGKFARADGLPLWKQALFSLATRAIRKREKQYHVAYRFLFMKPSGEQLALITQLVEAGEIRPVIDEIVPFADFQQAMDHSEAGHARGKIVVKMQ</sequence>
<dbReference type="SUPFAM" id="SSF51735">
    <property type="entry name" value="NAD(P)-binding Rossmann-fold domains"/>
    <property type="match status" value="1"/>
</dbReference>
<dbReference type="Gene3D" id="3.40.50.720">
    <property type="entry name" value="NAD(P)-binding Rossmann-like Domain"/>
    <property type="match status" value="1"/>
</dbReference>
<dbReference type="InterPro" id="IPR020843">
    <property type="entry name" value="ER"/>
</dbReference>
<dbReference type="InterPro" id="IPR036291">
    <property type="entry name" value="NAD(P)-bd_dom_sf"/>
</dbReference>
<dbReference type="GO" id="GO:0016491">
    <property type="term" value="F:oxidoreductase activity"/>
    <property type="evidence" value="ECO:0007669"/>
    <property type="project" value="UniProtKB-KW"/>
</dbReference>
<evidence type="ECO:0000256" key="1">
    <source>
        <dbReference type="ARBA" id="ARBA00023002"/>
    </source>
</evidence>
<dbReference type="PANTHER" id="PTHR11695">
    <property type="entry name" value="ALCOHOL DEHYDROGENASE RELATED"/>
    <property type="match status" value="1"/>
</dbReference>
<dbReference type="SUPFAM" id="SSF50129">
    <property type="entry name" value="GroES-like"/>
    <property type="match status" value="1"/>
</dbReference>
<dbReference type="InterPro" id="IPR013154">
    <property type="entry name" value="ADH-like_N"/>
</dbReference>
<dbReference type="Proteomes" id="UP000326779">
    <property type="component" value="Chromosome"/>
</dbReference>
<dbReference type="InterPro" id="IPR002364">
    <property type="entry name" value="Quin_OxRdtase/zeta-crystal_CS"/>
</dbReference>
<dbReference type="KEGG" id="lhb:D1010_01700"/>
<dbReference type="CDD" id="cd05289">
    <property type="entry name" value="MDR_like_2"/>
    <property type="match status" value="1"/>
</dbReference>
<accession>A0A510U065</accession>
<evidence type="ECO:0000313" key="2">
    <source>
        <dbReference type="EMBL" id="QFR22259.1"/>
    </source>
</evidence>
<reference evidence="2 3" key="1">
    <citation type="submission" date="2019-10" db="EMBL/GenBank/DDBJ databases">
        <title>The completed genome of Lactobacillus harbinensis M1.</title>
        <authorList>
            <person name="Zheng Y."/>
        </authorList>
    </citation>
    <scope>NUCLEOTIDE SEQUENCE [LARGE SCALE GENOMIC DNA]</scope>
    <source>
        <strain evidence="2 3">M1</strain>
    </source>
</reference>
<dbReference type="Gene3D" id="3.90.180.10">
    <property type="entry name" value="Medium-chain alcohol dehydrogenases, catalytic domain"/>
    <property type="match status" value="1"/>
</dbReference>
<gene>
    <name evidence="2" type="ORF">D1010_01700</name>
</gene>
<dbReference type="SMART" id="SM00829">
    <property type="entry name" value="PKS_ER"/>
    <property type="match status" value="1"/>
</dbReference>
<dbReference type="GO" id="GO:0008270">
    <property type="term" value="F:zinc ion binding"/>
    <property type="evidence" value="ECO:0007669"/>
    <property type="project" value="InterPro"/>
</dbReference>
<dbReference type="PANTHER" id="PTHR11695:SF294">
    <property type="entry name" value="RETICULON-4-INTERACTING PROTEIN 1, MITOCHONDRIAL"/>
    <property type="match status" value="1"/>
</dbReference>
<organism evidence="2 3">
    <name type="scientific">Schleiferilactobacillus harbinensis</name>
    <dbReference type="NCBI Taxonomy" id="304207"/>
    <lineage>
        <taxon>Bacteria</taxon>
        <taxon>Bacillati</taxon>
        <taxon>Bacillota</taxon>
        <taxon>Bacilli</taxon>
        <taxon>Lactobacillales</taxon>
        <taxon>Lactobacillaceae</taxon>
        <taxon>Schleiferilactobacillus</taxon>
    </lineage>
</organism>
<dbReference type="InterPro" id="IPR011032">
    <property type="entry name" value="GroES-like_sf"/>
</dbReference>
<keyword evidence="1" id="KW-0560">Oxidoreductase</keyword>
<proteinExistence type="predicted"/>
<dbReference type="EMBL" id="CP045143">
    <property type="protein sequence ID" value="QFR22259.1"/>
    <property type="molecule type" value="Genomic_DNA"/>
</dbReference>
<dbReference type="InterPro" id="IPR050700">
    <property type="entry name" value="YIM1/Zinc_Alcohol_DH_Fams"/>
</dbReference>
<dbReference type="AlphaFoldDB" id="A0A510U065"/>
<name>A0A510U065_9LACO</name>